<feature type="region of interest" description="Disordered" evidence="3">
    <location>
        <begin position="481"/>
        <end position="504"/>
    </location>
</feature>
<evidence type="ECO:0000313" key="4">
    <source>
        <dbReference type="EMBL" id="RUS81180.1"/>
    </source>
</evidence>
<dbReference type="PANTHER" id="PTHR13664">
    <property type="entry name" value="BECLIN 1-ASSOCIATED AUTOPHAGY-RELATED KEY REGULATOR"/>
    <property type="match status" value="1"/>
</dbReference>
<reference evidence="4 5" key="1">
    <citation type="submission" date="2019-01" db="EMBL/GenBank/DDBJ databases">
        <title>A draft genome assembly of the solar-powered sea slug Elysia chlorotica.</title>
        <authorList>
            <person name="Cai H."/>
            <person name="Li Q."/>
            <person name="Fang X."/>
            <person name="Li J."/>
            <person name="Curtis N.E."/>
            <person name="Altenburger A."/>
            <person name="Shibata T."/>
            <person name="Feng M."/>
            <person name="Maeda T."/>
            <person name="Schwartz J.A."/>
            <person name="Shigenobu S."/>
            <person name="Lundholm N."/>
            <person name="Nishiyama T."/>
            <person name="Yang H."/>
            <person name="Hasebe M."/>
            <person name="Li S."/>
            <person name="Pierce S.K."/>
            <person name="Wang J."/>
        </authorList>
    </citation>
    <scope>NUCLEOTIDE SEQUENCE [LARGE SCALE GENOMIC DNA]</scope>
    <source>
        <strain evidence="4">EC2010</strain>
        <tissue evidence="4">Whole organism of an adult</tissue>
    </source>
</reference>
<dbReference type="GO" id="GO:0016240">
    <property type="term" value="P:autophagosome membrane docking"/>
    <property type="evidence" value="ECO:0007669"/>
    <property type="project" value="TreeGrafter"/>
</dbReference>
<name>A0A3S1BDQ8_ELYCH</name>
<evidence type="ECO:0000313" key="5">
    <source>
        <dbReference type="Proteomes" id="UP000271974"/>
    </source>
</evidence>
<protein>
    <recommendedName>
        <fullName evidence="6">Beclin 1-associated autophagy-related key regulator</fullName>
    </recommendedName>
</protein>
<dbReference type="OrthoDB" id="16772at2759"/>
<feature type="compositionally biased region" description="Low complexity" evidence="3">
    <location>
        <begin position="492"/>
        <end position="504"/>
    </location>
</feature>
<dbReference type="GO" id="GO:0000045">
    <property type="term" value="P:autophagosome assembly"/>
    <property type="evidence" value="ECO:0007669"/>
    <property type="project" value="TreeGrafter"/>
</dbReference>
<dbReference type="Pfam" id="PF10186">
    <property type="entry name" value="ATG14"/>
    <property type="match status" value="1"/>
</dbReference>
<feature type="region of interest" description="Disordered" evidence="3">
    <location>
        <begin position="195"/>
        <end position="215"/>
    </location>
</feature>
<dbReference type="AlphaFoldDB" id="A0A3S1BDQ8"/>
<dbReference type="STRING" id="188477.A0A3S1BDQ8"/>
<dbReference type="EMBL" id="RQTK01000351">
    <property type="protein sequence ID" value="RUS81180.1"/>
    <property type="molecule type" value="Genomic_DNA"/>
</dbReference>
<gene>
    <name evidence="4" type="ORF">EGW08_011045</name>
</gene>
<evidence type="ECO:0000256" key="1">
    <source>
        <dbReference type="ARBA" id="ARBA00023054"/>
    </source>
</evidence>
<dbReference type="InterPro" id="IPR018791">
    <property type="entry name" value="UV_resistance/autophagy_Atg14"/>
</dbReference>
<dbReference type="GO" id="GO:0005776">
    <property type="term" value="C:autophagosome"/>
    <property type="evidence" value="ECO:0007669"/>
    <property type="project" value="TreeGrafter"/>
</dbReference>
<feature type="compositionally biased region" description="Basic residues" evidence="3">
    <location>
        <begin position="197"/>
        <end position="207"/>
    </location>
</feature>
<dbReference type="GO" id="GO:0097632">
    <property type="term" value="C:extrinsic component of phagophore assembly site membrane"/>
    <property type="evidence" value="ECO:0007669"/>
    <property type="project" value="TreeGrafter"/>
</dbReference>
<accession>A0A3S1BDQ8</accession>
<comment type="caution">
    <text evidence="4">The sequence shown here is derived from an EMBL/GenBank/DDBJ whole genome shotgun (WGS) entry which is preliminary data.</text>
</comment>
<proteinExistence type="predicted"/>
<feature type="coiled-coil region" evidence="2">
    <location>
        <begin position="76"/>
        <end position="130"/>
    </location>
</feature>
<dbReference type="GO" id="GO:0000423">
    <property type="term" value="P:mitophagy"/>
    <property type="evidence" value="ECO:0007669"/>
    <property type="project" value="TreeGrafter"/>
</dbReference>
<dbReference type="Proteomes" id="UP000271974">
    <property type="component" value="Unassembled WGS sequence"/>
</dbReference>
<dbReference type="GO" id="GO:0035014">
    <property type="term" value="F:phosphatidylinositol 3-kinase regulator activity"/>
    <property type="evidence" value="ECO:0007669"/>
    <property type="project" value="TreeGrafter"/>
</dbReference>
<dbReference type="GO" id="GO:0097629">
    <property type="term" value="C:extrinsic component of omegasome membrane"/>
    <property type="evidence" value="ECO:0007669"/>
    <property type="project" value="TreeGrafter"/>
</dbReference>
<evidence type="ECO:0000256" key="3">
    <source>
        <dbReference type="SAM" id="MobiDB-lite"/>
    </source>
</evidence>
<keyword evidence="5" id="KW-1185">Reference proteome</keyword>
<dbReference type="GO" id="GO:0043495">
    <property type="term" value="F:protein-membrane adaptor activity"/>
    <property type="evidence" value="ECO:0007669"/>
    <property type="project" value="TreeGrafter"/>
</dbReference>
<feature type="region of interest" description="Disordered" evidence="3">
    <location>
        <begin position="446"/>
        <end position="467"/>
    </location>
</feature>
<dbReference type="GO" id="GO:0009267">
    <property type="term" value="P:cellular response to starvation"/>
    <property type="evidence" value="ECO:0007669"/>
    <property type="project" value="TreeGrafter"/>
</dbReference>
<sequence length="540" mass="60248">MAASISQTRYDYKIKVQEAIAEGKIVKVAFEKCPLCFENRKSLLCDSCVNNGIFTHTKKLHGERFDAKRKEWWAKRKALEDSCRRFELEVEDIERANAKKTCIEAAKRKISRLKRAILDTQQKLEKDKQQLASDRRRRREARAILDHGQTTLLTDLKQKISNLTEEPSSELPTLQDVCQVEFNRDSDVTQLLSKAAKSQHHQSVKRSHAGEGSSIDPKSIPLLKQELYLYHQYLAIQRAEFVKILSRRIFPIEEVSAKYDTENLEMSMATALKDACETAFIGGRWVHVDHKGENHCTIVGSTLPDYSGESSAVSLFLLASRYASGNPSKTPVGNASYGIFSALGYTYFFTHLAALVLDMPLPRKCSFRELKDDMREPDFCNFVWRLHQNIMHLAHSQGVDPGLLGDSLSLQNLLSIIECPSLGRTSAFEPDFVMPVEAEQCPLEYESEEDEMAGLDNSSTSALDDPDLEVCRDWERVPAGLPSYETSNMGLSSPTSASSTDNSTSTAGAIFNTVNAAASAAANSAAATLSGWLSSYYGKR</sequence>
<dbReference type="GO" id="GO:0035032">
    <property type="term" value="C:phosphatidylinositol 3-kinase complex, class III"/>
    <property type="evidence" value="ECO:0007669"/>
    <property type="project" value="TreeGrafter"/>
</dbReference>
<evidence type="ECO:0008006" key="6">
    <source>
        <dbReference type="Google" id="ProtNLM"/>
    </source>
</evidence>
<evidence type="ECO:0000256" key="2">
    <source>
        <dbReference type="SAM" id="Coils"/>
    </source>
</evidence>
<dbReference type="PANTHER" id="PTHR13664:SF0">
    <property type="entry name" value="BECLIN 1-ASSOCIATED AUTOPHAGY-RELATED KEY REGULATOR"/>
    <property type="match status" value="1"/>
</dbReference>
<keyword evidence="1 2" id="KW-0175">Coiled coil</keyword>
<organism evidence="4 5">
    <name type="scientific">Elysia chlorotica</name>
    <name type="common">Eastern emerald elysia</name>
    <name type="synonym">Sea slug</name>
    <dbReference type="NCBI Taxonomy" id="188477"/>
    <lineage>
        <taxon>Eukaryota</taxon>
        <taxon>Metazoa</taxon>
        <taxon>Spiralia</taxon>
        <taxon>Lophotrochozoa</taxon>
        <taxon>Mollusca</taxon>
        <taxon>Gastropoda</taxon>
        <taxon>Heterobranchia</taxon>
        <taxon>Euthyneura</taxon>
        <taxon>Panpulmonata</taxon>
        <taxon>Sacoglossa</taxon>
        <taxon>Placobranchoidea</taxon>
        <taxon>Plakobranchidae</taxon>
        <taxon>Elysia</taxon>
    </lineage>
</organism>